<feature type="transmembrane region" description="Helical" evidence="1">
    <location>
        <begin position="12"/>
        <end position="32"/>
    </location>
</feature>
<evidence type="ECO:0000313" key="2">
    <source>
        <dbReference type="EMBL" id="MBU5676815.1"/>
    </source>
</evidence>
<evidence type="ECO:0000313" key="3">
    <source>
        <dbReference type="Proteomes" id="UP000779508"/>
    </source>
</evidence>
<feature type="transmembrane region" description="Helical" evidence="1">
    <location>
        <begin position="143"/>
        <end position="160"/>
    </location>
</feature>
<proteinExistence type="predicted"/>
<dbReference type="Proteomes" id="UP000779508">
    <property type="component" value="Unassembled WGS sequence"/>
</dbReference>
<protein>
    <submittedName>
        <fullName evidence="2">Uncharacterized protein</fullName>
    </submittedName>
</protein>
<organism evidence="2 3">
    <name type="scientific">Alkaliphilus flagellatus</name>
    <dbReference type="NCBI Taxonomy" id="2841507"/>
    <lineage>
        <taxon>Bacteria</taxon>
        <taxon>Bacillati</taxon>
        <taxon>Bacillota</taxon>
        <taxon>Clostridia</taxon>
        <taxon>Peptostreptococcales</taxon>
        <taxon>Natronincolaceae</taxon>
        <taxon>Alkaliphilus</taxon>
    </lineage>
</organism>
<gene>
    <name evidence="2" type="ORF">KQI88_10330</name>
</gene>
<sequence length="346" mass="40940">MKKVLYNIIHGLKILNAFLMPLIAIGLVIYLYSFTYSTINFIDSGIFNLYATHGKYDYNPFLSQEIDEKTKIYSTLLSNFEITKVNRIQDLYEKILEDKEFSRNILEGNKEYTNYLKGMGLDINELFYYGERIMKLDESILNGAYYFMALSVIIIYALFYKFRLGIYISGAVIYLLSNLSNFTNQLSSYFIVTIMNKIDNNIEISSLDNLRDSFFPAIKEAILTYIILDVIFESINSKKQVDLNHEMKKFYYSIYNIVDYYDHNKHNFDNVKFVKLHISINKIKKFLVKNRSDDYCRKILECVETVVNIKKDERNLIIVDNELFIDKLREIIDYINRSSELTRMVY</sequence>
<name>A0ABS6G5W9_9FIRM</name>
<keyword evidence="3" id="KW-1185">Reference proteome</keyword>
<dbReference type="EMBL" id="JAHLQK010000004">
    <property type="protein sequence ID" value="MBU5676815.1"/>
    <property type="molecule type" value="Genomic_DNA"/>
</dbReference>
<dbReference type="RefSeq" id="WP_216417062.1">
    <property type="nucleotide sequence ID" value="NZ_JAHLQK010000004.1"/>
</dbReference>
<comment type="caution">
    <text evidence="2">The sequence shown here is derived from an EMBL/GenBank/DDBJ whole genome shotgun (WGS) entry which is preliminary data.</text>
</comment>
<keyword evidence="1" id="KW-1133">Transmembrane helix</keyword>
<keyword evidence="1" id="KW-0812">Transmembrane</keyword>
<accession>A0ABS6G5W9</accession>
<evidence type="ECO:0000256" key="1">
    <source>
        <dbReference type="SAM" id="Phobius"/>
    </source>
</evidence>
<keyword evidence="1" id="KW-0472">Membrane</keyword>
<reference evidence="2 3" key="1">
    <citation type="submission" date="2021-06" db="EMBL/GenBank/DDBJ databases">
        <authorList>
            <person name="Sun Q."/>
            <person name="Li D."/>
        </authorList>
    </citation>
    <scope>NUCLEOTIDE SEQUENCE [LARGE SCALE GENOMIC DNA]</scope>
    <source>
        <strain evidence="2 3">MSJ-5</strain>
    </source>
</reference>